<dbReference type="InterPro" id="IPR052698">
    <property type="entry name" value="MoCofactor_Util/Proc"/>
</dbReference>
<name>A0A518AX28_9BACT</name>
<keyword evidence="3" id="KW-0560">Oxidoreductase</keyword>
<dbReference type="InterPro" id="IPR027051">
    <property type="entry name" value="XdhC_Rossmann_dom"/>
</dbReference>
<dbReference type="InterPro" id="IPR016185">
    <property type="entry name" value="PreATP-grasp_dom_sf"/>
</dbReference>
<feature type="domain" description="XdhC- CoxI" evidence="1">
    <location>
        <begin position="1"/>
        <end position="40"/>
    </location>
</feature>
<dbReference type="PANTHER" id="PTHR30388:SF6">
    <property type="entry name" value="XANTHINE DEHYDROGENASE SUBUNIT A-RELATED"/>
    <property type="match status" value="1"/>
</dbReference>
<proteinExistence type="predicted"/>
<accession>A0A518AX28</accession>
<dbReference type="KEGG" id="knv:Pan216_00940"/>
<sequence length="274" mass="29440">MAVATDGTLIGSIGGGAAEGKCLDQCEVVLREQHARLLEIDLRGKPGAIRDGICGGTMRLLLTPLSTSDTDTVTHIAQMLRSGQRLVVHTSLEKPHLRVESPSSSSAGIDDWAERLHPDPALLIVGAGHIGRVLAHRATEVGLQCLVQDERPEWLDPNAFPAASRLSMDWPALLEEFLAWQGPAYVALVTRGFKQDVTALADLAPHFDSLDYLGVLGSEHRIDTVRDLCAARGLPVWPSSITHAPVGIPIGAETPEEIAISILAEIIATRRRDS</sequence>
<protein>
    <submittedName>
        <fullName evidence="3">Putative xanthine dehydrogenase subunit A</fullName>
        <ecNumber evidence="3">1.17.1.4</ecNumber>
    </submittedName>
</protein>
<gene>
    <name evidence="3" type="primary">pucA</name>
    <name evidence="3" type="ORF">Pan216_00940</name>
</gene>
<dbReference type="EC" id="1.17.1.4" evidence="3"/>
<dbReference type="GO" id="GO:0004854">
    <property type="term" value="F:xanthine dehydrogenase activity"/>
    <property type="evidence" value="ECO:0007669"/>
    <property type="project" value="UniProtKB-EC"/>
</dbReference>
<reference evidence="3 4" key="1">
    <citation type="submission" date="2019-02" db="EMBL/GenBank/DDBJ databases">
        <title>Deep-cultivation of Planctomycetes and their phenomic and genomic characterization uncovers novel biology.</title>
        <authorList>
            <person name="Wiegand S."/>
            <person name="Jogler M."/>
            <person name="Boedeker C."/>
            <person name="Pinto D."/>
            <person name="Vollmers J."/>
            <person name="Rivas-Marin E."/>
            <person name="Kohn T."/>
            <person name="Peeters S.H."/>
            <person name="Heuer A."/>
            <person name="Rast P."/>
            <person name="Oberbeckmann S."/>
            <person name="Bunk B."/>
            <person name="Jeske O."/>
            <person name="Meyerdierks A."/>
            <person name="Storesund J.E."/>
            <person name="Kallscheuer N."/>
            <person name="Luecker S."/>
            <person name="Lage O.M."/>
            <person name="Pohl T."/>
            <person name="Merkel B.J."/>
            <person name="Hornburger P."/>
            <person name="Mueller R.-W."/>
            <person name="Bruemmer F."/>
            <person name="Labrenz M."/>
            <person name="Spormann A.M."/>
            <person name="Op den Camp H."/>
            <person name="Overmann J."/>
            <person name="Amann R."/>
            <person name="Jetten M.S.M."/>
            <person name="Mascher T."/>
            <person name="Medema M.H."/>
            <person name="Devos D.P."/>
            <person name="Kaster A.-K."/>
            <person name="Ovreas L."/>
            <person name="Rohde M."/>
            <person name="Galperin M.Y."/>
            <person name="Jogler C."/>
        </authorList>
    </citation>
    <scope>NUCLEOTIDE SEQUENCE [LARGE SCALE GENOMIC DNA]</scope>
    <source>
        <strain evidence="3 4">Pan216</strain>
    </source>
</reference>
<dbReference type="InterPro" id="IPR003777">
    <property type="entry name" value="XdhC_CoxI"/>
</dbReference>
<evidence type="ECO:0000259" key="1">
    <source>
        <dbReference type="Pfam" id="PF02625"/>
    </source>
</evidence>
<dbReference type="Pfam" id="PF13478">
    <property type="entry name" value="XdhC_C"/>
    <property type="match status" value="1"/>
</dbReference>
<dbReference type="SUPFAM" id="SSF52440">
    <property type="entry name" value="PreATP-grasp domain"/>
    <property type="match status" value="1"/>
</dbReference>
<evidence type="ECO:0000313" key="3">
    <source>
        <dbReference type="EMBL" id="QDU59266.1"/>
    </source>
</evidence>
<evidence type="ECO:0000259" key="2">
    <source>
        <dbReference type="Pfam" id="PF13478"/>
    </source>
</evidence>
<dbReference type="AlphaFoldDB" id="A0A518AX28"/>
<keyword evidence="4" id="KW-1185">Reference proteome</keyword>
<dbReference type="Gene3D" id="3.40.50.720">
    <property type="entry name" value="NAD(P)-binding Rossmann-like Domain"/>
    <property type="match status" value="1"/>
</dbReference>
<dbReference type="PANTHER" id="PTHR30388">
    <property type="entry name" value="ALDEHYDE OXIDOREDUCTASE MOLYBDENUM COFACTOR ASSEMBLY PROTEIN"/>
    <property type="match status" value="1"/>
</dbReference>
<dbReference type="EMBL" id="CP036279">
    <property type="protein sequence ID" value="QDU59266.1"/>
    <property type="molecule type" value="Genomic_DNA"/>
</dbReference>
<dbReference type="Pfam" id="PF02625">
    <property type="entry name" value="XdhC_CoxI"/>
    <property type="match status" value="1"/>
</dbReference>
<feature type="domain" description="XdhC Rossmann" evidence="2">
    <location>
        <begin position="122"/>
        <end position="266"/>
    </location>
</feature>
<evidence type="ECO:0000313" key="4">
    <source>
        <dbReference type="Proteomes" id="UP000317093"/>
    </source>
</evidence>
<organism evidence="3 4">
    <name type="scientific">Kolteria novifilia</name>
    <dbReference type="NCBI Taxonomy" id="2527975"/>
    <lineage>
        <taxon>Bacteria</taxon>
        <taxon>Pseudomonadati</taxon>
        <taxon>Planctomycetota</taxon>
        <taxon>Planctomycetia</taxon>
        <taxon>Kolteriales</taxon>
        <taxon>Kolteriaceae</taxon>
        <taxon>Kolteria</taxon>
    </lineage>
</organism>
<dbReference type="Proteomes" id="UP000317093">
    <property type="component" value="Chromosome"/>
</dbReference>